<organism evidence="2 3">
    <name type="scientific">Wenyingzhuangia fucanilytica</name>
    <dbReference type="NCBI Taxonomy" id="1790137"/>
    <lineage>
        <taxon>Bacteria</taxon>
        <taxon>Pseudomonadati</taxon>
        <taxon>Bacteroidota</taxon>
        <taxon>Flavobacteriia</taxon>
        <taxon>Flavobacteriales</taxon>
        <taxon>Flavobacteriaceae</taxon>
        <taxon>Wenyingzhuangia</taxon>
    </lineage>
</organism>
<dbReference type="EMBL" id="CP014224">
    <property type="protein sequence ID" value="ANW95939.1"/>
    <property type="molecule type" value="Genomic_DNA"/>
</dbReference>
<protein>
    <recommendedName>
        <fullName evidence="1">DUF2520 domain-containing protein</fullName>
    </recommendedName>
</protein>
<dbReference type="PANTHER" id="PTHR40459:SF1">
    <property type="entry name" value="CONSERVED HYPOTHETICAL ALANINE AND LEUCINE RICH PROTEIN"/>
    <property type="match status" value="1"/>
</dbReference>
<evidence type="ECO:0000313" key="3">
    <source>
        <dbReference type="Proteomes" id="UP000092967"/>
    </source>
</evidence>
<dbReference type="STRING" id="1790137.AXE80_06440"/>
<dbReference type="InterPro" id="IPR018931">
    <property type="entry name" value="DUF2520"/>
</dbReference>
<dbReference type="InterPro" id="IPR037108">
    <property type="entry name" value="TM1727-like_C_sf"/>
</dbReference>
<dbReference type="OrthoDB" id="9810755at2"/>
<dbReference type="InterPro" id="IPR036291">
    <property type="entry name" value="NAD(P)-bd_dom_sf"/>
</dbReference>
<evidence type="ECO:0000313" key="2">
    <source>
        <dbReference type="EMBL" id="ANW95939.1"/>
    </source>
</evidence>
<dbReference type="PANTHER" id="PTHR40459">
    <property type="entry name" value="CONSERVED HYPOTHETICAL ALANINE AND LEUCINE RICH PROTEIN"/>
    <property type="match status" value="1"/>
</dbReference>
<dbReference type="Pfam" id="PF10728">
    <property type="entry name" value="DUF2520"/>
    <property type="match status" value="1"/>
</dbReference>
<reference evidence="2 3" key="1">
    <citation type="submission" date="2016-02" db="EMBL/GenBank/DDBJ databases">
        <authorList>
            <person name="Wen L."/>
            <person name="He K."/>
            <person name="Yang H."/>
        </authorList>
    </citation>
    <scope>NUCLEOTIDE SEQUENCE [LARGE SCALE GENOMIC DNA]</scope>
    <source>
        <strain evidence="2 3">CZ1127</strain>
    </source>
</reference>
<dbReference type="Proteomes" id="UP000092967">
    <property type="component" value="Chromosome"/>
</dbReference>
<dbReference type="SUPFAM" id="SSF48179">
    <property type="entry name" value="6-phosphogluconate dehydrogenase C-terminal domain-like"/>
    <property type="match status" value="1"/>
</dbReference>
<accession>A0A1B1Y5B7</accession>
<proteinExistence type="predicted"/>
<keyword evidence="3" id="KW-1185">Reference proteome</keyword>
<dbReference type="AlphaFoldDB" id="A0A1B1Y5B7"/>
<evidence type="ECO:0000259" key="1">
    <source>
        <dbReference type="Pfam" id="PF10728"/>
    </source>
</evidence>
<dbReference type="SUPFAM" id="SSF51735">
    <property type="entry name" value="NAD(P)-binding Rossmann-fold domains"/>
    <property type="match status" value="1"/>
</dbReference>
<sequence>MIKVSIIGTGKVGTHLIKACINSPMVQLVEIYNRSLEGLELYKGLTPTTTVLKDLKKADIYIVALPDDVIKTLDLSHLSGLIVHTAGTKSFKILNAPRRGVFYPAQSFSKEKKINFKGVPVCIETEFVGDYGVLQNFAHMIAQNVYELSEDKRQKLHLAAVFANNFSNRIMGIAYDLCKEHKIDFQILQPLLQETFLKTQILPPKVAQTGPALRNDIQTIEKHLNQLKGTDKEVYQILTKSIQEDHGIKL</sequence>
<dbReference type="InterPro" id="IPR008927">
    <property type="entry name" value="6-PGluconate_DH-like_C_sf"/>
</dbReference>
<feature type="domain" description="DUF2520" evidence="1">
    <location>
        <begin position="120"/>
        <end position="242"/>
    </location>
</feature>
<name>A0A1B1Y5B7_9FLAO</name>
<gene>
    <name evidence="2" type="ORF">AXE80_06440</name>
</gene>
<dbReference type="Gene3D" id="3.40.50.720">
    <property type="entry name" value="NAD(P)-binding Rossmann-like Domain"/>
    <property type="match status" value="1"/>
</dbReference>
<dbReference type="RefSeq" id="WP_068825551.1">
    <property type="nucleotide sequence ID" value="NZ_CP014224.1"/>
</dbReference>
<dbReference type="KEGG" id="wfu:AXE80_06440"/>
<dbReference type="Gene3D" id="1.10.1040.20">
    <property type="entry name" value="ProC-like, C-terminal domain"/>
    <property type="match status" value="1"/>
</dbReference>